<dbReference type="AlphaFoldDB" id="C8XJ40"/>
<dbReference type="PROSITE" id="PS51257">
    <property type="entry name" value="PROKAR_LIPOPROTEIN"/>
    <property type="match status" value="1"/>
</dbReference>
<sequence length="824" mass="84747">MGARRRGPASRGRRVVTALAVIGLGLGLGGCTGNLVVDPGPSTAGAAIADVRPTGPDEWRRTVPLEPLTVPAEMVAPADRFDGGAMVSGTPSNPALVAAVGTRPGGERYLRVSRWTGTGFEHGSVTPPAPGSVQAVAAAGNATVTALAGWTWQTGSIAPFLLISTDRRSWTPVDLPVELAGYRIVAVAADGGQLVALAQHPSGSAVVVSLDAGGALTLHPLPDRPAGQDRDLTGLAVSGGTVVVIGGQGPAGSERPQVLRSIDGGATWTDPAEISAARTVSVSGIAALPGGFMITGAQTADGVDQTGMRAAAWFSADAVTWAAESVPEADGFRWDDYSSAAGAPTAANGHLLVLIDSTSALYSRLLERLPSGQWIDMGATDKVARGTGAAGTVVPLTEPTGGQAPGSTLVAIEGAAGLSLGRFASGLWDTLLTPDAAAPLPFFNRTRSSSAERWRAIVRQRHLEPWQDSGWAMWWQPTEVGLVPGAIADLPWDPAELTGLSDLSNVVRSSTGDAELAMAAARDSDQGFWHIAGWFRPALGQPWTPVTGFAGSGTQQQVATADKVGSRWFVGGWGRSATDGGADDQGAADDQAMIWSSDDGVSFTSAPGDFAVGDGHSAVIDICAGPDGTPLAVGQIEDAQGTGVAALWTEQDGRWVRTDLPNPPAAGSSFSACAVEDGVLVIDGDLGYRSERWSWSAPAGFQLLAPPRVDRAGDGSAPSTTEGATDPGAADQQRSELRSVQSAGSGYVASGRIDSATYTGPVLWVSPDAQRWRWVPLRVHRPDSWSLVSVVDQDVVILCSSATDSQAWRVPDIATVMAGMPASG</sequence>
<dbReference type="InParanoid" id="C8XJ40"/>
<gene>
    <name evidence="2" type="ordered locus">Namu_2127</name>
</gene>
<dbReference type="InterPro" id="IPR011043">
    <property type="entry name" value="Gal_Oxase/kelch_b-propeller"/>
</dbReference>
<dbReference type="eggNOG" id="ENOG5032VKT">
    <property type="taxonomic scope" value="Bacteria"/>
</dbReference>
<dbReference type="SUPFAM" id="SSF50939">
    <property type="entry name" value="Sialidases"/>
    <property type="match status" value="1"/>
</dbReference>
<reference evidence="2 3" key="2">
    <citation type="journal article" date="2010" name="Stand. Genomic Sci.">
        <title>Complete genome sequence of Nakamurella multipartita type strain (Y-104).</title>
        <authorList>
            <person name="Tice H."/>
            <person name="Mayilraj S."/>
            <person name="Sims D."/>
            <person name="Lapidus A."/>
            <person name="Nolan M."/>
            <person name="Lucas S."/>
            <person name="Glavina Del Rio T."/>
            <person name="Copeland A."/>
            <person name="Cheng J.F."/>
            <person name="Meincke L."/>
            <person name="Bruce D."/>
            <person name="Goodwin L."/>
            <person name="Pitluck S."/>
            <person name="Ivanova N."/>
            <person name="Mavromatis K."/>
            <person name="Ovchinnikova G."/>
            <person name="Pati A."/>
            <person name="Chen A."/>
            <person name="Palaniappan K."/>
            <person name="Land M."/>
            <person name="Hauser L."/>
            <person name="Chang Y.J."/>
            <person name="Jeffries C.D."/>
            <person name="Detter J.C."/>
            <person name="Brettin T."/>
            <person name="Rohde M."/>
            <person name="Goker M."/>
            <person name="Bristow J."/>
            <person name="Eisen J.A."/>
            <person name="Markowitz V."/>
            <person name="Hugenholtz P."/>
            <person name="Kyrpides N.C."/>
            <person name="Klenk H.P."/>
            <person name="Chen F."/>
        </authorList>
    </citation>
    <scope>NUCLEOTIDE SEQUENCE [LARGE SCALE GENOMIC DNA]</scope>
    <source>
        <strain evidence="3">ATCC 700099 / DSM 44233 / CIP 104796 / JCM 9543 / NBRC 105858 / Y-104</strain>
    </source>
</reference>
<dbReference type="InterPro" id="IPR036278">
    <property type="entry name" value="Sialidase_sf"/>
</dbReference>
<evidence type="ECO:0000256" key="1">
    <source>
        <dbReference type="SAM" id="MobiDB-lite"/>
    </source>
</evidence>
<protein>
    <recommendedName>
        <fullName evidence="4">Exo-alpha-sialidase</fullName>
    </recommendedName>
</protein>
<organism evidence="2 3">
    <name type="scientific">Nakamurella multipartita (strain ATCC 700099 / DSM 44233 / CIP 104796 / JCM 9543 / NBRC 105858 / Y-104)</name>
    <name type="common">Microsphaera multipartita</name>
    <dbReference type="NCBI Taxonomy" id="479431"/>
    <lineage>
        <taxon>Bacteria</taxon>
        <taxon>Bacillati</taxon>
        <taxon>Actinomycetota</taxon>
        <taxon>Actinomycetes</taxon>
        <taxon>Nakamurellales</taxon>
        <taxon>Nakamurellaceae</taxon>
        <taxon>Nakamurella</taxon>
    </lineage>
</organism>
<name>C8XJ40_NAKMY</name>
<feature type="region of interest" description="Disordered" evidence="1">
    <location>
        <begin position="706"/>
        <end position="741"/>
    </location>
</feature>
<dbReference type="SUPFAM" id="SSF50965">
    <property type="entry name" value="Galactose oxidase, central domain"/>
    <property type="match status" value="1"/>
</dbReference>
<accession>C8XJ40</accession>
<keyword evidence="3" id="KW-1185">Reference proteome</keyword>
<evidence type="ECO:0000313" key="3">
    <source>
        <dbReference type="Proteomes" id="UP000002218"/>
    </source>
</evidence>
<dbReference type="EMBL" id="CP001737">
    <property type="protein sequence ID" value="ACV78505.1"/>
    <property type="molecule type" value="Genomic_DNA"/>
</dbReference>
<proteinExistence type="predicted"/>
<dbReference type="HOGENOM" id="CLU_343514_0_0_11"/>
<reference evidence="3" key="1">
    <citation type="submission" date="2009-09" db="EMBL/GenBank/DDBJ databases">
        <title>The complete genome of Nakamurella multipartita DSM 44233.</title>
        <authorList>
            <consortium name="US DOE Joint Genome Institute (JGI-PGF)"/>
            <person name="Lucas S."/>
            <person name="Copeland A."/>
            <person name="Lapidus A."/>
            <person name="Glavina del Rio T."/>
            <person name="Dalin E."/>
            <person name="Tice H."/>
            <person name="Bruce D."/>
            <person name="Goodwin L."/>
            <person name="Pitluck S."/>
            <person name="Kyrpides N."/>
            <person name="Mavromatis K."/>
            <person name="Ivanova N."/>
            <person name="Ovchinnikova G."/>
            <person name="Sims D."/>
            <person name="Meincke L."/>
            <person name="Brettin T."/>
            <person name="Detter J.C."/>
            <person name="Han C."/>
            <person name="Larimer F."/>
            <person name="Land M."/>
            <person name="Hauser L."/>
            <person name="Markowitz V."/>
            <person name="Cheng J.-F."/>
            <person name="Hugenholtz P."/>
            <person name="Woyke T."/>
            <person name="Wu D."/>
            <person name="Klenk H.-P."/>
            <person name="Eisen J.A."/>
        </authorList>
    </citation>
    <scope>NUCLEOTIDE SEQUENCE [LARGE SCALE GENOMIC DNA]</scope>
    <source>
        <strain evidence="3">ATCC 700099 / DSM 44233 / CIP 104796 / JCM 9543 / NBRC 105858 / Y-104</strain>
    </source>
</reference>
<dbReference type="KEGG" id="nml:Namu_2127"/>
<dbReference type="Gene3D" id="2.120.10.10">
    <property type="match status" value="1"/>
</dbReference>
<evidence type="ECO:0008006" key="4">
    <source>
        <dbReference type="Google" id="ProtNLM"/>
    </source>
</evidence>
<evidence type="ECO:0000313" key="2">
    <source>
        <dbReference type="EMBL" id="ACV78505.1"/>
    </source>
</evidence>
<dbReference type="Proteomes" id="UP000002218">
    <property type="component" value="Chromosome"/>
</dbReference>